<dbReference type="AlphaFoldDB" id="A0A5D2D2P1"/>
<protein>
    <submittedName>
        <fullName evidence="2">Uncharacterized protein</fullName>
    </submittedName>
</protein>
<proteinExistence type="predicted"/>
<evidence type="ECO:0000313" key="3">
    <source>
        <dbReference type="Proteomes" id="UP000323506"/>
    </source>
</evidence>
<feature type="region of interest" description="Disordered" evidence="1">
    <location>
        <begin position="1"/>
        <end position="22"/>
    </location>
</feature>
<accession>A0A5D2D2P1</accession>
<keyword evidence="3" id="KW-1185">Reference proteome</keyword>
<reference evidence="2 3" key="1">
    <citation type="submission" date="2019-06" db="EMBL/GenBank/DDBJ databases">
        <title>WGS assembly of Gossypium darwinii.</title>
        <authorList>
            <person name="Chen Z.J."/>
            <person name="Sreedasyam A."/>
            <person name="Ando A."/>
            <person name="Song Q."/>
            <person name="De L."/>
            <person name="Hulse-Kemp A."/>
            <person name="Ding M."/>
            <person name="Ye W."/>
            <person name="Kirkbride R."/>
            <person name="Jenkins J."/>
            <person name="Plott C."/>
            <person name="Lovell J."/>
            <person name="Lin Y.-M."/>
            <person name="Vaughn R."/>
            <person name="Liu B."/>
            <person name="Li W."/>
            <person name="Simpson S."/>
            <person name="Scheffler B."/>
            <person name="Saski C."/>
            <person name="Grover C."/>
            <person name="Hu G."/>
            <person name="Conover J."/>
            <person name="Carlson J."/>
            <person name="Shu S."/>
            <person name="Boston L."/>
            <person name="Williams M."/>
            <person name="Peterson D."/>
            <person name="Mcgee K."/>
            <person name="Jones D."/>
            <person name="Wendel J."/>
            <person name="Stelly D."/>
            <person name="Grimwood J."/>
            <person name="Schmutz J."/>
        </authorList>
    </citation>
    <scope>NUCLEOTIDE SEQUENCE [LARGE SCALE GENOMIC DNA]</scope>
    <source>
        <strain evidence="2">1808015.09</strain>
    </source>
</reference>
<dbReference type="EMBL" id="CM017703">
    <property type="protein sequence ID" value="TYG75664.1"/>
    <property type="molecule type" value="Genomic_DNA"/>
</dbReference>
<evidence type="ECO:0000256" key="1">
    <source>
        <dbReference type="SAM" id="MobiDB-lite"/>
    </source>
</evidence>
<organism evidence="2 3">
    <name type="scientific">Gossypium darwinii</name>
    <name type="common">Darwin's cotton</name>
    <name type="synonym">Gossypium barbadense var. darwinii</name>
    <dbReference type="NCBI Taxonomy" id="34276"/>
    <lineage>
        <taxon>Eukaryota</taxon>
        <taxon>Viridiplantae</taxon>
        <taxon>Streptophyta</taxon>
        <taxon>Embryophyta</taxon>
        <taxon>Tracheophyta</taxon>
        <taxon>Spermatophyta</taxon>
        <taxon>Magnoliopsida</taxon>
        <taxon>eudicotyledons</taxon>
        <taxon>Gunneridae</taxon>
        <taxon>Pentapetalae</taxon>
        <taxon>rosids</taxon>
        <taxon>malvids</taxon>
        <taxon>Malvales</taxon>
        <taxon>Malvaceae</taxon>
        <taxon>Malvoideae</taxon>
        <taxon>Gossypium</taxon>
    </lineage>
</organism>
<dbReference type="Proteomes" id="UP000323506">
    <property type="component" value="Chromosome D03"/>
</dbReference>
<gene>
    <name evidence="2" type="ORF">ES288_D03G050400v1</name>
</gene>
<sequence>MKGEEEKKKRGKDSTESLGAQRFKGTTGNWVVAPPWRNKMTIAKLGCQHAQLNDKSTFCYIRNKKWFLVIGLLFFLKVSD</sequence>
<name>A0A5D2D2P1_GOSDA</name>
<evidence type="ECO:0000313" key="2">
    <source>
        <dbReference type="EMBL" id="TYG75664.1"/>
    </source>
</evidence>
<feature type="compositionally biased region" description="Basic and acidic residues" evidence="1">
    <location>
        <begin position="1"/>
        <end position="15"/>
    </location>
</feature>